<dbReference type="PANTHER" id="PTHR42850:SF4">
    <property type="entry name" value="ZINC-DEPENDENT ENDOPOLYPHOSPHATASE"/>
    <property type="match status" value="1"/>
</dbReference>
<dbReference type="Gene3D" id="3.60.21.10">
    <property type="match status" value="1"/>
</dbReference>
<dbReference type="EMBL" id="FQZE01000005">
    <property type="protein sequence ID" value="SHI72753.1"/>
    <property type="molecule type" value="Genomic_DNA"/>
</dbReference>
<evidence type="ECO:0000313" key="2">
    <source>
        <dbReference type="EMBL" id="SHI72753.1"/>
    </source>
</evidence>
<dbReference type="RefSeq" id="WP_073166255.1">
    <property type="nucleotide sequence ID" value="NZ_FQZE01000005.1"/>
</dbReference>
<dbReference type="OrthoDB" id="9813918at2"/>
<protein>
    <submittedName>
        <fullName evidence="2">Serine/threonine protein phosphatase 1</fullName>
    </submittedName>
</protein>
<dbReference type="STRING" id="1168035.SAMN05444280_10559"/>
<gene>
    <name evidence="2" type="ORF">SAMN05444280_10559</name>
</gene>
<name>A0A1M6DI15_9BACT</name>
<evidence type="ECO:0000313" key="3">
    <source>
        <dbReference type="Proteomes" id="UP000184050"/>
    </source>
</evidence>
<dbReference type="PRINTS" id="PR00114">
    <property type="entry name" value="STPHPHTASE"/>
</dbReference>
<accession>A0A1M6DI15</accession>
<dbReference type="Pfam" id="PF00149">
    <property type="entry name" value="Metallophos"/>
    <property type="match status" value="1"/>
</dbReference>
<dbReference type="AlphaFoldDB" id="A0A1M6DI15"/>
<dbReference type="InterPro" id="IPR004843">
    <property type="entry name" value="Calcineurin-like_PHP"/>
</dbReference>
<dbReference type="InterPro" id="IPR006186">
    <property type="entry name" value="Ser/Thr-sp_prot-phosphatase"/>
</dbReference>
<dbReference type="GO" id="GO:0016791">
    <property type="term" value="F:phosphatase activity"/>
    <property type="evidence" value="ECO:0007669"/>
    <property type="project" value="TreeGrafter"/>
</dbReference>
<dbReference type="GO" id="GO:0008803">
    <property type="term" value="F:bis(5'-nucleosyl)-tetraphosphatase (symmetrical) activity"/>
    <property type="evidence" value="ECO:0007669"/>
    <property type="project" value="TreeGrafter"/>
</dbReference>
<dbReference type="CDD" id="cd00144">
    <property type="entry name" value="MPP_PPP_family"/>
    <property type="match status" value="1"/>
</dbReference>
<dbReference type="GO" id="GO:0110154">
    <property type="term" value="P:RNA decapping"/>
    <property type="evidence" value="ECO:0007669"/>
    <property type="project" value="TreeGrafter"/>
</dbReference>
<dbReference type="SUPFAM" id="SSF56300">
    <property type="entry name" value="Metallo-dependent phosphatases"/>
    <property type="match status" value="1"/>
</dbReference>
<dbReference type="PANTHER" id="PTHR42850">
    <property type="entry name" value="METALLOPHOSPHOESTERASE"/>
    <property type="match status" value="1"/>
</dbReference>
<organism evidence="2 3">
    <name type="scientific">Tangfeifania diversioriginum</name>
    <dbReference type="NCBI Taxonomy" id="1168035"/>
    <lineage>
        <taxon>Bacteria</taxon>
        <taxon>Pseudomonadati</taxon>
        <taxon>Bacteroidota</taxon>
        <taxon>Bacteroidia</taxon>
        <taxon>Marinilabiliales</taxon>
        <taxon>Prolixibacteraceae</taxon>
        <taxon>Tangfeifania</taxon>
    </lineage>
</organism>
<dbReference type="Proteomes" id="UP000184050">
    <property type="component" value="Unassembled WGS sequence"/>
</dbReference>
<keyword evidence="3" id="KW-1185">Reference proteome</keyword>
<proteinExistence type="predicted"/>
<dbReference type="GO" id="GO:0005737">
    <property type="term" value="C:cytoplasm"/>
    <property type="evidence" value="ECO:0007669"/>
    <property type="project" value="TreeGrafter"/>
</dbReference>
<reference evidence="2 3" key="1">
    <citation type="submission" date="2016-11" db="EMBL/GenBank/DDBJ databases">
        <authorList>
            <person name="Jaros S."/>
            <person name="Januszkiewicz K."/>
            <person name="Wedrychowicz H."/>
        </authorList>
    </citation>
    <scope>NUCLEOTIDE SEQUENCE [LARGE SCALE GENOMIC DNA]</scope>
    <source>
        <strain evidence="2 3">DSM 27063</strain>
    </source>
</reference>
<dbReference type="InterPro" id="IPR029052">
    <property type="entry name" value="Metallo-depent_PP-like"/>
</dbReference>
<evidence type="ECO:0000259" key="1">
    <source>
        <dbReference type="Pfam" id="PF00149"/>
    </source>
</evidence>
<feature type="domain" description="Calcineurin-like phosphoesterase" evidence="1">
    <location>
        <begin position="4"/>
        <end position="175"/>
    </location>
</feature>
<dbReference type="InterPro" id="IPR050126">
    <property type="entry name" value="Ap4A_hydrolase"/>
</dbReference>
<sequence>MNKRLFAIGDIHGCFDSLKELVENKIQLQKSDNLILLGDYIDRGDKSKEVIDFIMELQKKGFNIIPLMGNHEAMLLDALEAEKDISKWIQNGGDKTLKSFEINSLKDVESKYIDFFKGLRCYFAFENFLFVHAGFNDNVLNPFTDYYSMLWKCKESYANPLLANKTIIHGHNLISISKCEDRVLSKLDVINIDTGCVYNDKEGFGRLTAYDCNNQRILFV</sequence>